<organism evidence="8 9">
    <name type="scientific">Lithocarpus litseifolius</name>
    <dbReference type="NCBI Taxonomy" id="425828"/>
    <lineage>
        <taxon>Eukaryota</taxon>
        <taxon>Viridiplantae</taxon>
        <taxon>Streptophyta</taxon>
        <taxon>Embryophyta</taxon>
        <taxon>Tracheophyta</taxon>
        <taxon>Spermatophyta</taxon>
        <taxon>Magnoliopsida</taxon>
        <taxon>eudicotyledons</taxon>
        <taxon>Gunneridae</taxon>
        <taxon>Pentapetalae</taxon>
        <taxon>rosids</taxon>
        <taxon>fabids</taxon>
        <taxon>Fagales</taxon>
        <taxon>Fagaceae</taxon>
        <taxon>Lithocarpus</taxon>
    </lineage>
</organism>
<dbReference type="GO" id="GO:0050661">
    <property type="term" value="F:NADP binding"/>
    <property type="evidence" value="ECO:0007669"/>
    <property type="project" value="InterPro"/>
</dbReference>
<dbReference type="Proteomes" id="UP001459277">
    <property type="component" value="Unassembled WGS sequence"/>
</dbReference>
<dbReference type="EMBL" id="JAZDWU010000012">
    <property type="protein sequence ID" value="KAK9984619.1"/>
    <property type="molecule type" value="Genomic_DNA"/>
</dbReference>
<proteinExistence type="inferred from homology"/>
<sequence>MGFRCYPFVAKDDPDRDPRRYPGHQEVLWYLQDFTREFRIDELVRFETEVVRVRLVEEEEKWKIKSKQRSGEDETEIFDAVVICNGHYTEPRVAQIPGINEWPGKEMHSHNYRVPEPFRDQVVVLIGSSASAVDISRDIAGVAKEVHVAARSVADETSGEQSGYDNMWLHSMIESVRKDGTVFFQDGSFVHADIILHCTGYKYHFPFLETNGIVNVDDNRVGPLYKHVFPPALAPCPVAAPGISSRVFLFHFEKILGHFSLFGDVLVVPFPMFEFQSKWIAGVLSNRFALPTQEKMMEDVEAFYSSLEASGVPKRYTHNMGSSQFEYNNWLAAQCGCPANEDWRVQMYNTSSKNKRARPESYRDDWEDHHLVLQACEDFRKYASHKVSDRSAS</sequence>
<dbReference type="InterPro" id="IPR000960">
    <property type="entry name" value="Flavin_mOase"/>
</dbReference>
<keyword evidence="2 7" id="KW-0285">Flavoprotein</keyword>
<dbReference type="InterPro" id="IPR050346">
    <property type="entry name" value="FMO-like"/>
</dbReference>
<dbReference type="PIRSF" id="PIRSF000332">
    <property type="entry name" value="FMO"/>
    <property type="match status" value="1"/>
</dbReference>
<comment type="similarity">
    <text evidence="1 7">Belongs to the FMO family.</text>
</comment>
<dbReference type="Gene3D" id="3.50.50.60">
    <property type="entry name" value="FAD/NAD(P)-binding domain"/>
    <property type="match status" value="3"/>
</dbReference>
<evidence type="ECO:0000256" key="3">
    <source>
        <dbReference type="ARBA" id="ARBA00022827"/>
    </source>
</evidence>
<name>A0AAW2BIJ7_9ROSI</name>
<keyword evidence="4" id="KW-0521">NADP</keyword>
<keyword evidence="9" id="KW-1185">Reference proteome</keyword>
<comment type="cofactor">
    <cofactor evidence="7">
        <name>FAD</name>
        <dbReference type="ChEBI" id="CHEBI:57692"/>
    </cofactor>
</comment>
<evidence type="ECO:0000313" key="8">
    <source>
        <dbReference type="EMBL" id="KAK9984619.1"/>
    </source>
</evidence>
<gene>
    <name evidence="8" type="ORF">SO802_034144</name>
</gene>
<dbReference type="EC" id="1.-.-.-" evidence="7"/>
<dbReference type="PANTHER" id="PTHR23023">
    <property type="entry name" value="DIMETHYLANILINE MONOOXYGENASE"/>
    <property type="match status" value="1"/>
</dbReference>
<evidence type="ECO:0000256" key="1">
    <source>
        <dbReference type="ARBA" id="ARBA00009183"/>
    </source>
</evidence>
<evidence type="ECO:0000256" key="7">
    <source>
        <dbReference type="RuleBase" id="RU361177"/>
    </source>
</evidence>
<protein>
    <recommendedName>
        <fullName evidence="7">Flavin-containing monooxygenase</fullName>
        <ecNumber evidence="7">1.-.-.-</ecNumber>
    </recommendedName>
</protein>
<dbReference type="PRINTS" id="PR00370">
    <property type="entry name" value="FMOXYGENASE"/>
</dbReference>
<dbReference type="InterPro" id="IPR020946">
    <property type="entry name" value="Flavin_mOase-like"/>
</dbReference>
<keyword evidence="6 7" id="KW-0503">Monooxygenase</keyword>
<accession>A0AAW2BIJ7</accession>
<dbReference type="GO" id="GO:0050660">
    <property type="term" value="F:flavin adenine dinucleotide binding"/>
    <property type="evidence" value="ECO:0007669"/>
    <property type="project" value="InterPro"/>
</dbReference>
<comment type="caution">
    <text evidence="8">The sequence shown here is derived from an EMBL/GenBank/DDBJ whole genome shotgun (WGS) entry which is preliminary data.</text>
</comment>
<keyword evidence="5 7" id="KW-0560">Oxidoreductase</keyword>
<dbReference type="FunFam" id="3.50.50.60:FF:000099">
    <property type="entry name" value="Flavin-containing monooxygenase"/>
    <property type="match status" value="1"/>
</dbReference>
<evidence type="ECO:0000256" key="2">
    <source>
        <dbReference type="ARBA" id="ARBA00022630"/>
    </source>
</evidence>
<dbReference type="Pfam" id="PF00743">
    <property type="entry name" value="FMO-like"/>
    <property type="match status" value="2"/>
</dbReference>
<evidence type="ECO:0000256" key="6">
    <source>
        <dbReference type="ARBA" id="ARBA00023033"/>
    </source>
</evidence>
<dbReference type="SUPFAM" id="SSF51905">
    <property type="entry name" value="FAD/NAD(P)-binding domain"/>
    <property type="match status" value="2"/>
</dbReference>
<keyword evidence="3 7" id="KW-0274">FAD</keyword>
<evidence type="ECO:0000313" key="9">
    <source>
        <dbReference type="Proteomes" id="UP001459277"/>
    </source>
</evidence>
<reference evidence="8 9" key="1">
    <citation type="submission" date="2024-01" db="EMBL/GenBank/DDBJ databases">
        <title>A telomere-to-telomere, gap-free genome of sweet tea (Lithocarpus litseifolius).</title>
        <authorList>
            <person name="Zhou J."/>
        </authorList>
    </citation>
    <scope>NUCLEOTIDE SEQUENCE [LARGE SCALE GENOMIC DNA]</scope>
    <source>
        <strain evidence="8">Zhou-2022a</strain>
        <tissue evidence="8">Leaf</tissue>
    </source>
</reference>
<dbReference type="GO" id="GO:0004499">
    <property type="term" value="F:N,N-dimethylaniline monooxygenase activity"/>
    <property type="evidence" value="ECO:0007669"/>
    <property type="project" value="InterPro"/>
</dbReference>
<evidence type="ECO:0000256" key="4">
    <source>
        <dbReference type="ARBA" id="ARBA00022857"/>
    </source>
</evidence>
<evidence type="ECO:0000256" key="5">
    <source>
        <dbReference type="ARBA" id="ARBA00023002"/>
    </source>
</evidence>
<dbReference type="AlphaFoldDB" id="A0AAW2BIJ7"/>
<dbReference type="InterPro" id="IPR036188">
    <property type="entry name" value="FAD/NAD-bd_sf"/>
</dbReference>